<reference evidence="22 23" key="1">
    <citation type="submission" date="2020-08" db="EMBL/GenBank/DDBJ databases">
        <title>Genomic Encyclopedia of Type Strains, Phase IV (KMG-IV): sequencing the most valuable type-strain genomes for metagenomic binning, comparative biology and taxonomic classification.</title>
        <authorList>
            <person name="Goeker M."/>
        </authorList>
    </citation>
    <scope>NUCLEOTIDE SEQUENCE [LARGE SCALE GENOMIC DNA]</scope>
    <source>
        <strain evidence="22 23">DSM 102044</strain>
    </source>
</reference>
<dbReference type="Gene3D" id="3.50.30.30">
    <property type="match status" value="1"/>
</dbReference>
<evidence type="ECO:0000256" key="8">
    <source>
        <dbReference type="ARBA" id="ARBA00022670"/>
    </source>
</evidence>
<evidence type="ECO:0000256" key="12">
    <source>
        <dbReference type="ARBA" id="ARBA00022824"/>
    </source>
</evidence>
<dbReference type="Proteomes" id="UP000588604">
    <property type="component" value="Unassembled WGS sequence"/>
</dbReference>
<evidence type="ECO:0000313" key="22">
    <source>
        <dbReference type="EMBL" id="MBB6324639.1"/>
    </source>
</evidence>
<evidence type="ECO:0000256" key="19">
    <source>
        <dbReference type="ARBA" id="ARBA00025833"/>
    </source>
</evidence>
<evidence type="ECO:0000256" key="17">
    <source>
        <dbReference type="ARBA" id="ARBA00023180"/>
    </source>
</evidence>
<feature type="domain" description="Peptidase M28" evidence="21">
    <location>
        <begin position="291"/>
        <end position="493"/>
    </location>
</feature>
<keyword evidence="6" id="KW-0964">Secreted</keyword>
<evidence type="ECO:0000256" key="2">
    <source>
        <dbReference type="ARBA" id="ARBA00004371"/>
    </source>
</evidence>
<comment type="subcellular location">
    <subcellularLocation>
        <location evidence="1">Endoplasmic reticulum</location>
    </subcellularLocation>
    <subcellularLocation>
        <location evidence="3">Golgi apparatus</location>
    </subcellularLocation>
    <subcellularLocation>
        <location evidence="2">Lysosome</location>
    </subcellularLocation>
    <subcellularLocation>
        <location evidence="4">Secreted</location>
    </subcellularLocation>
</comment>
<evidence type="ECO:0000256" key="10">
    <source>
        <dbReference type="ARBA" id="ARBA00022729"/>
    </source>
</evidence>
<dbReference type="GO" id="GO:0004180">
    <property type="term" value="F:carboxypeptidase activity"/>
    <property type="evidence" value="ECO:0007669"/>
    <property type="project" value="UniProtKB-KW"/>
</dbReference>
<keyword evidence="13" id="KW-0862">Zinc</keyword>
<evidence type="ECO:0000256" key="9">
    <source>
        <dbReference type="ARBA" id="ARBA00022723"/>
    </source>
</evidence>
<evidence type="ECO:0000256" key="13">
    <source>
        <dbReference type="ARBA" id="ARBA00022833"/>
    </source>
</evidence>
<evidence type="ECO:0000256" key="14">
    <source>
        <dbReference type="ARBA" id="ARBA00023034"/>
    </source>
</evidence>
<dbReference type="PANTHER" id="PTHR12053:SF3">
    <property type="entry name" value="CARBOXYPEPTIDASE Q"/>
    <property type="match status" value="1"/>
</dbReference>
<keyword evidence="23" id="KW-1185">Reference proteome</keyword>
<keyword evidence="18" id="KW-0458">Lysosome</keyword>
<evidence type="ECO:0000256" key="3">
    <source>
        <dbReference type="ARBA" id="ARBA00004555"/>
    </source>
</evidence>
<dbReference type="GO" id="GO:0005576">
    <property type="term" value="C:extracellular region"/>
    <property type="evidence" value="ECO:0007669"/>
    <property type="project" value="UniProtKB-SubCell"/>
</dbReference>
<dbReference type="InterPro" id="IPR007484">
    <property type="entry name" value="Peptidase_M28"/>
</dbReference>
<keyword evidence="17" id="KW-0325">Glycoprotein</keyword>
<dbReference type="InterPro" id="IPR039866">
    <property type="entry name" value="CPQ"/>
</dbReference>
<dbReference type="AlphaFoldDB" id="A0A841MH35"/>
<evidence type="ECO:0000256" key="18">
    <source>
        <dbReference type="ARBA" id="ARBA00023228"/>
    </source>
</evidence>
<accession>A0A841MH35</accession>
<organism evidence="22 23">
    <name type="scientific">Algoriphagus iocasae</name>
    <dbReference type="NCBI Taxonomy" id="1836499"/>
    <lineage>
        <taxon>Bacteria</taxon>
        <taxon>Pseudomonadati</taxon>
        <taxon>Bacteroidota</taxon>
        <taxon>Cytophagia</taxon>
        <taxon>Cytophagales</taxon>
        <taxon>Cyclobacteriaceae</taxon>
        <taxon>Algoriphagus</taxon>
    </lineage>
</organism>
<proteinExistence type="predicted"/>
<dbReference type="GO" id="GO:0070573">
    <property type="term" value="F:metallodipeptidase activity"/>
    <property type="evidence" value="ECO:0007669"/>
    <property type="project" value="InterPro"/>
</dbReference>
<comment type="caution">
    <text evidence="22">The sequence shown here is derived from an EMBL/GenBank/DDBJ whole genome shotgun (WGS) entry which is preliminary data.</text>
</comment>
<dbReference type="GO" id="GO:0005764">
    <property type="term" value="C:lysosome"/>
    <property type="evidence" value="ECO:0007669"/>
    <property type="project" value="UniProtKB-SubCell"/>
</dbReference>
<gene>
    <name evidence="22" type="ORF">FHS59_000254</name>
</gene>
<dbReference type="RefSeq" id="WP_184492611.1">
    <property type="nucleotide sequence ID" value="NZ_JACIJO010000001.1"/>
</dbReference>
<dbReference type="PANTHER" id="PTHR12053">
    <property type="entry name" value="PROTEASE FAMILY M28 PLASMA GLUTAMATE CARBOXYPEPTIDASE-RELATED"/>
    <property type="match status" value="1"/>
</dbReference>
<evidence type="ECO:0000256" key="1">
    <source>
        <dbReference type="ARBA" id="ARBA00004240"/>
    </source>
</evidence>
<keyword evidence="8" id="KW-0645">Protease</keyword>
<evidence type="ECO:0000256" key="20">
    <source>
        <dbReference type="ARBA" id="ARBA00033328"/>
    </source>
</evidence>
<keyword evidence="10" id="KW-0732">Signal</keyword>
<dbReference type="GO" id="GO:0006508">
    <property type="term" value="P:proteolysis"/>
    <property type="evidence" value="ECO:0007669"/>
    <property type="project" value="UniProtKB-KW"/>
</dbReference>
<evidence type="ECO:0000256" key="15">
    <source>
        <dbReference type="ARBA" id="ARBA00023049"/>
    </source>
</evidence>
<protein>
    <recommendedName>
        <fullName evidence="5">Carboxypeptidase Q</fullName>
    </recommendedName>
    <alternativeName>
        <fullName evidence="20">Plasma glutamate carboxypeptidase</fullName>
    </alternativeName>
</protein>
<dbReference type="Gene3D" id="3.40.630.10">
    <property type="entry name" value="Zn peptidases"/>
    <property type="match status" value="2"/>
</dbReference>
<name>A0A841MH35_9BACT</name>
<keyword evidence="9" id="KW-0479">Metal-binding</keyword>
<evidence type="ECO:0000256" key="4">
    <source>
        <dbReference type="ARBA" id="ARBA00004613"/>
    </source>
</evidence>
<dbReference type="SUPFAM" id="SSF53187">
    <property type="entry name" value="Zn-dependent exopeptidases"/>
    <property type="match status" value="1"/>
</dbReference>
<keyword evidence="12" id="KW-0256">Endoplasmic reticulum</keyword>
<evidence type="ECO:0000256" key="11">
    <source>
        <dbReference type="ARBA" id="ARBA00022801"/>
    </source>
</evidence>
<dbReference type="GO" id="GO:0046872">
    <property type="term" value="F:metal ion binding"/>
    <property type="evidence" value="ECO:0007669"/>
    <property type="project" value="UniProtKB-KW"/>
</dbReference>
<keyword evidence="15" id="KW-0482">Metalloprotease</keyword>
<evidence type="ECO:0000259" key="21">
    <source>
        <dbReference type="Pfam" id="PF04389"/>
    </source>
</evidence>
<evidence type="ECO:0000256" key="5">
    <source>
        <dbReference type="ARBA" id="ARBA00014116"/>
    </source>
</evidence>
<dbReference type="Pfam" id="PF04389">
    <property type="entry name" value="Peptidase_M28"/>
    <property type="match status" value="1"/>
</dbReference>
<evidence type="ECO:0000256" key="6">
    <source>
        <dbReference type="ARBA" id="ARBA00022525"/>
    </source>
</evidence>
<dbReference type="EMBL" id="JACIJO010000001">
    <property type="protein sequence ID" value="MBB6324639.1"/>
    <property type="molecule type" value="Genomic_DNA"/>
</dbReference>
<keyword evidence="16" id="KW-0865">Zymogen</keyword>
<comment type="subunit">
    <text evidence="19">Homodimer. The monomeric form is inactive while the homodimer is active.</text>
</comment>
<keyword evidence="14" id="KW-0333">Golgi apparatus</keyword>
<keyword evidence="11" id="KW-0378">Hydrolase</keyword>
<evidence type="ECO:0000256" key="16">
    <source>
        <dbReference type="ARBA" id="ARBA00023145"/>
    </source>
</evidence>
<keyword evidence="7" id="KW-0121">Carboxypeptidase</keyword>
<evidence type="ECO:0000256" key="7">
    <source>
        <dbReference type="ARBA" id="ARBA00022645"/>
    </source>
</evidence>
<evidence type="ECO:0000313" key="23">
    <source>
        <dbReference type="Proteomes" id="UP000588604"/>
    </source>
</evidence>
<sequence>MKKTLLLIPAFLVAISGFSQEKIDLQAIEKIKKEGLENSQVEKIAFELVDKAGPRLSNSEGYKRATDYAVKQLTDWGLQNAHTEAWGEFGRGWEMEKSYVAMTKPYYMPFIAIPKAWTESTNGEVSGKVVFIDATTEEDLAKYKGKLKGAIIAIKPSGDQSPTFEADATRFTEEQLDAMAAPPSSEQGGSRYTPEQIQALRAARAFSMRISEFLTEEGAALIIKGVNGRHGTLFTSSPRGYLKDTPVGVPELETAPENVSLLARLAENGVDVEVEAEIKSRYLTDDLQGYNVIAEIPGTDPTLKSELVMLGGHLDSWHGANGATDNAAGCIVMMEAVRILKATGLAPRRTIRIALWGGEEQGLHGSRNYVQNHFADRASMELKPEHEKLSAYYNIDNGTGKIRGIYLQGNEAVGPIFDQWFEPVDDLIENRTITIRDTGGTDHQSFDGVGLPGFQFIQDPIEYRTRTHHTNMDNFERLELDDLRQMAVIVASFVYNTAQRDEKLPREELPKVD</sequence>